<protein>
    <submittedName>
        <fullName evidence="2">ABC transporter permease</fullName>
    </submittedName>
</protein>
<organism evidence="2 3">
    <name type="scientific">Planococcus shenhongbingii</name>
    <dbReference type="NCBI Taxonomy" id="3058398"/>
    <lineage>
        <taxon>Bacteria</taxon>
        <taxon>Bacillati</taxon>
        <taxon>Bacillota</taxon>
        <taxon>Bacilli</taxon>
        <taxon>Bacillales</taxon>
        <taxon>Caryophanaceae</taxon>
        <taxon>Planococcus</taxon>
    </lineage>
</organism>
<feature type="transmembrane region" description="Helical" evidence="1">
    <location>
        <begin position="151"/>
        <end position="181"/>
    </location>
</feature>
<comment type="caution">
    <text evidence="2">The sequence shown here is derived from an EMBL/GenBank/DDBJ whole genome shotgun (WGS) entry which is preliminary data.</text>
</comment>
<dbReference type="PANTHER" id="PTHR37305">
    <property type="entry name" value="INTEGRAL MEMBRANE PROTEIN-RELATED"/>
    <property type="match status" value="1"/>
</dbReference>
<reference evidence="2 3" key="1">
    <citation type="submission" date="2023-07" db="EMBL/GenBank/DDBJ databases">
        <title>Novel species in genus Planococcus.</title>
        <authorList>
            <person name="Ning S."/>
        </authorList>
    </citation>
    <scope>NUCLEOTIDE SEQUENCE [LARGE SCALE GENOMIC DNA]</scope>
    <source>
        <strain evidence="2 3">N017</strain>
    </source>
</reference>
<dbReference type="Pfam" id="PF12679">
    <property type="entry name" value="ABC2_membrane_2"/>
    <property type="match status" value="1"/>
</dbReference>
<dbReference type="RefSeq" id="WP_300989649.1">
    <property type="nucleotide sequence ID" value="NZ_CP129235.1"/>
</dbReference>
<sequence length="318" mass="35791">MNNFLKLVWNEQIKLYSKKSAWIMIAFIAMAALVGGLVNTFMDTDILKTEYGENWKEELQTENVKLTAEMEQDEFASFSNPMIIEKNNYHLENNIKPKPYDAWEYVLENAMISSLLSLFTIIVAAGIIANEFQWGTIKLLLIRPISRTKILLAKYVSVLVFAATLLVSLLIFSWVIGALFFGVNGLSPNIVISTADGFAESNVIKEILVSYGFKMVTLVMMATFAFMISTIFRSSSMAIGLAIFLMMAGSTMMSFVSRYEWSKYILFANTNLMQYFNGAQPLVEGMTLTFSIIVLGVYFVVFHAAAWIAFTKRDVAGH</sequence>
<keyword evidence="1" id="KW-1133">Transmembrane helix</keyword>
<feature type="transmembrane region" description="Helical" evidence="1">
    <location>
        <begin position="211"/>
        <end position="232"/>
    </location>
</feature>
<feature type="transmembrane region" description="Helical" evidence="1">
    <location>
        <begin position="21"/>
        <end position="42"/>
    </location>
</feature>
<evidence type="ECO:0000256" key="1">
    <source>
        <dbReference type="SAM" id="Phobius"/>
    </source>
</evidence>
<feature type="transmembrane region" description="Helical" evidence="1">
    <location>
        <begin position="239"/>
        <end position="257"/>
    </location>
</feature>
<keyword evidence="1" id="KW-0812">Transmembrane</keyword>
<proteinExistence type="predicted"/>
<accession>A0ABT8N8M0</accession>
<dbReference type="PANTHER" id="PTHR37305:SF1">
    <property type="entry name" value="MEMBRANE PROTEIN"/>
    <property type="match status" value="1"/>
</dbReference>
<gene>
    <name evidence="2" type="ORF">QWY13_01970</name>
</gene>
<feature type="transmembrane region" description="Helical" evidence="1">
    <location>
        <begin position="288"/>
        <end position="310"/>
    </location>
</feature>
<name>A0ABT8N8M0_9BACL</name>
<feature type="transmembrane region" description="Helical" evidence="1">
    <location>
        <begin position="110"/>
        <end position="130"/>
    </location>
</feature>
<keyword evidence="3" id="KW-1185">Reference proteome</keyword>
<evidence type="ECO:0000313" key="3">
    <source>
        <dbReference type="Proteomes" id="UP001172142"/>
    </source>
</evidence>
<dbReference type="EMBL" id="JAUJWU010000001">
    <property type="protein sequence ID" value="MDN7244243.1"/>
    <property type="molecule type" value="Genomic_DNA"/>
</dbReference>
<evidence type="ECO:0000313" key="2">
    <source>
        <dbReference type="EMBL" id="MDN7244243.1"/>
    </source>
</evidence>
<dbReference type="Proteomes" id="UP001172142">
    <property type="component" value="Unassembled WGS sequence"/>
</dbReference>
<keyword evidence="1" id="KW-0472">Membrane</keyword>